<reference evidence="1" key="1">
    <citation type="journal article" date="2018" name="Nat. Plants">
        <title>Whole-genome landscape of Medicago truncatula symbiotic genes.</title>
        <authorList>
            <person name="Pecrix Y."/>
            <person name="Gamas P."/>
            <person name="Carrere S."/>
        </authorList>
    </citation>
    <scope>NUCLEOTIDE SEQUENCE</scope>
    <source>
        <tissue evidence="1">Leaves</tissue>
    </source>
</reference>
<evidence type="ECO:0000313" key="1">
    <source>
        <dbReference type="EMBL" id="RHN49608.1"/>
    </source>
</evidence>
<gene>
    <name evidence="1" type="ORF">MtrunA17_Chr7g0276341</name>
</gene>
<dbReference type="Proteomes" id="UP000265566">
    <property type="component" value="Chromosome 7"/>
</dbReference>
<name>A0A396HA84_MEDTR</name>
<organism evidence="1">
    <name type="scientific">Medicago truncatula</name>
    <name type="common">Barrel medic</name>
    <name type="synonym">Medicago tribuloides</name>
    <dbReference type="NCBI Taxonomy" id="3880"/>
    <lineage>
        <taxon>Eukaryota</taxon>
        <taxon>Viridiplantae</taxon>
        <taxon>Streptophyta</taxon>
        <taxon>Embryophyta</taxon>
        <taxon>Tracheophyta</taxon>
        <taxon>Spermatophyta</taxon>
        <taxon>Magnoliopsida</taxon>
        <taxon>eudicotyledons</taxon>
        <taxon>Gunneridae</taxon>
        <taxon>Pentapetalae</taxon>
        <taxon>rosids</taxon>
        <taxon>fabids</taxon>
        <taxon>Fabales</taxon>
        <taxon>Fabaceae</taxon>
        <taxon>Papilionoideae</taxon>
        <taxon>50 kb inversion clade</taxon>
        <taxon>NPAAA clade</taxon>
        <taxon>Hologalegina</taxon>
        <taxon>IRL clade</taxon>
        <taxon>Trifolieae</taxon>
        <taxon>Medicago</taxon>
    </lineage>
</organism>
<proteinExistence type="predicted"/>
<protein>
    <submittedName>
        <fullName evidence="1">Uncharacterized protein</fullName>
    </submittedName>
</protein>
<dbReference type="AlphaFoldDB" id="A0A396HA84"/>
<accession>A0A396HA84</accession>
<dbReference type="EMBL" id="PSQE01000007">
    <property type="protein sequence ID" value="RHN49608.1"/>
    <property type="molecule type" value="Genomic_DNA"/>
</dbReference>
<comment type="caution">
    <text evidence="1">The sequence shown here is derived from an EMBL/GenBank/DDBJ whole genome shotgun (WGS) entry which is preliminary data.</text>
</comment>
<sequence length="79" mass="9459">MWINHEEICRMSSMYKLLCQLHGKTRDSQNFNLSHWTFGTDRHDDPYTEFEAFSLDFWGLIVNLLSSFKNNVHSEMFPL</sequence>
<dbReference type="Gramene" id="rna44457">
    <property type="protein sequence ID" value="RHN49608.1"/>
    <property type="gene ID" value="gene44457"/>
</dbReference>